<accession>A0A5N5D5Z1</accession>
<dbReference type="EMBL" id="VCHE01000066">
    <property type="protein sequence ID" value="KAB2573017.1"/>
    <property type="molecule type" value="Genomic_DNA"/>
</dbReference>
<evidence type="ECO:0000313" key="1">
    <source>
        <dbReference type="EMBL" id="KAB2573017.1"/>
    </source>
</evidence>
<sequence>MVFNACPIDSPLSDWNKPEIIAVGTPVDIKIFGKGHADLFALRQARLNFQNSSETYQPASTRRCYSMVWRCALMRTSSRPVDMVFSIMGLMDVSLNPKDFDAGDRLKATLALASEIVNKGGSADWLGMPAKIPPCPQMSTFPQFAKTDVAGSAEYLISGKWCPGRSLDDWFFASSSWTSAGKGEIWPWERLYGNIDEEGYLSFTRKACIVTPVTVDIPRGQNLEWPLLEATDGTVWQFQEDFKHDSEELPETAAVPLWRFSEQPKLNEYEIADIAFSMRAIKFMLIKQHAEGRFSIVSYFYAHDEDGKTWKSRVEEWKEYRLSVGGPEPLRPLT</sequence>
<comment type="caution">
    <text evidence="1">The sequence shown here is derived from an EMBL/GenBank/DDBJ whole genome shotgun (WGS) entry which is preliminary data.</text>
</comment>
<dbReference type="AlphaFoldDB" id="A0A5N5D5Z1"/>
<proteinExistence type="predicted"/>
<gene>
    <name evidence="1" type="ORF">DBV05_g8308</name>
</gene>
<reference evidence="1 2" key="1">
    <citation type="journal article" date="2019" name="Sci. Rep.">
        <title>A multi-omics analysis of the grapevine pathogen Lasiodiplodia theobromae reveals that temperature affects the expression of virulence- and pathogenicity-related genes.</title>
        <authorList>
            <person name="Felix C."/>
            <person name="Meneses R."/>
            <person name="Goncalves M.F.M."/>
            <person name="Tilleman L."/>
            <person name="Duarte A.S."/>
            <person name="Jorrin-Novo J.V."/>
            <person name="Van de Peer Y."/>
            <person name="Deforce D."/>
            <person name="Van Nieuwerburgh F."/>
            <person name="Esteves A.C."/>
            <person name="Alves A."/>
        </authorList>
    </citation>
    <scope>NUCLEOTIDE SEQUENCE [LARGE SCALE GENOMIC DNA]</scope>
    <source>
        <strain evidence="1 2">LA-SOL3</strain>
    </source>
</reference>
<organism evidence="1 2">
    <name type="scientific">Lasiodiplodia theobromae</name>
    <dbReference type="NCBI Taxonomy" id="45133"/>
    <lineage>
        <taxon>Eukaryota</taxon>
        <taxon>Fungi</taxon>
        <taxon>Dikarya</taxon>
        <taxon>Ascomycota</taxon>
        <taxon>Pezizomycotina</taxon>
        <taxon>Dothideomycetes</taxon>
        <taxon>Dothideomycetes incertae sedis</taxon>
        <taxon>Botryosphaeriales</taxon>
        <taxon>Botryosphaeriaceae</taxon>
        <taxon>Lasiodiplodia</taxon>
    </lineage>
</organism>
<keyword evidence="2" id="KW-1185">Reference proteome</keyword>
<protein>
    <submittedName>
        <fullName evidence="1">Uncharacterized protein</fullName>
    </submittedName>
</protein>
<dbReference type="Proteomes" id="UP000325902">
    <property type="component" value="Unassembled WGS sequence"/>
</dbReference>
<dbReference type="OrthoDB" id="3778324at2759"/>
<name>A0A5N5D5Z1_9PEZI</name>
<evidence type="ECO:0000313" key="2">
    <source>
        <dbReference type="Proteomes" id="UP000325902"/>
    </source>
</evidence>